<dbReference type="PROSITE" id="PS00135">
    <property type="entry name" value="TRYPSIN_SER"/>
    <property type="match status" value="1"/>
</dbReference>
<dbReference type="SUPFAM" id="SSF50494">
    <property type="entry name" value="Trypsin-like serine proteases"/>
    <property type="match status" value="1"/>
</dbReference>
<evidence type="ECO:0000259" key="3">
    <source>
        <dbReference type="PROSITE" id="PS50240"/>
    </source>
</evidence>
<dbReference type="GO" id="GO:0004252">
    <property type="term" value="F:serine-type endopeptidase activity"/>
    <property type="evidence" value="ECO:0007669"/>
    <property type="project" value="InterPro"/>
</dbReference>
<dbReference type="GO" id="GO:0006508">
    <property type="term" value="P:proteolysis"/>
    <property type="evidence" value="ECO:0007669"/>
    <property type="project" value="UniProtKB-KW"/>
</dbReference>
<dbReference type="OrthoDB" id="7754674at2759"/>
<dbReference type="InterPro" id="IPR006629">
    <property type="entry name" value="LITAF"/>
</dbReference>
<accession>A0A7R9LGA8</accession>
<keyword evidence="6" id="KW-1185">Reference proteome</keyword>
<dbReference type="PROSITE" id="PS00134">
    <property type="entry name" value="TRYPSIN_HIS"/>
    <property type="match status" value="1"/>
</dbReference>
<evidence type="ECO:0000259" key="4">
    <source>
        <dbReference type="PROSITE" id="PS51837"/>
    </source>
</evidence>
<dbReference type="InterPro" id="IPR043504">
    <property type="entry name" value="Peptidase_S1_PA_chymotrypsin"/>
</dbReference>
<dbReference type="SMART" id="SM00020">
    <property type="entry name" value="Tryp_SPc"/>
    <property type="match status" value="1"/>
</dbReference>
<dbReference type="EMBL" id="OC915612">
    <property type="protein sequence ID" value="CAD7641183.1"/>
    <property type="molecule type" value="Genomic_DNA"/>
</dbReference>
<keyword evidence="2" id="KW-0378">Hydrolase</keyword>
<evidence type="ECO:0000256" key="2">
    <source>
        <dbReference type="RuleBase" id="RU363034"/>
    </source>
</evidence>
<dbReference type="PANTHER" id="PTHR24260:SF132">
    <property type="entry name" value="PEPTIDASE S1 DOMAIN-CONTAINING PROTEIN"/>
    <property type="match status" value="1"/>
</dbReference>
<dbReference type="AlphaFoldDB" id="A0A7R9LGA8"/>
<organism evidence="5">
    <name type="scientific">Oppiella nova</name>
    <dbReference type="NCBI Taxonomy" id="334625"/>
    <lineage>
        <taxon>Eukaryota</taxon>
        <taxon>Metazoa</taxon>
        <taxon>Ecdysozoa</taxon>
        <taxon>Arthropoda</taxon>
        <taxon>Chelicerata</taxon>
        <taxon>Arachnida</taxon>
        <taxon>Acari</taxon>
        <taxon>Acariformes</taxon>
        <taxon>Sarcoptiformes</taxon>
        <taxon>Oribatida</taxon>
        <taxon>Brachypylina</taxon>
        <taxon>Oppioidea</taxon>
        <taxon>Oppiidae</taxon>
        <taxon>Oppiella</taxon>
    </lineage>
</organism>
<proteinExistence type="predicted"/>
<dbReference type="Pfam" id="PF00089">
    <property type="entry name" value="Trypsin"/>
    <property type="match status" value="1"/>
</dbReference>
<dbReference type="InterPro" id="IPR009003">
    <property type="entry name" value="Peptidase_S1_PA"/>
</dbReference>
<keyword evidence="2" id="KW-0645">Protease</keyword>
<dbReference type="PANTHER" id="PTHR24260">
    <property type="match status" value="1"/>
</dbReference>
<feature type="domain" description="Peptidase S1" evidence="3">
    <location>
        <begin position="21"/>
        <end position="295"/>
    </location>
</feature>
<dbReference type="InterPro" id="IPR018114">
    <property type="entry name" value="TRYPSIN_HIS"/>
</dbReference>
<dbReference type="PROSITE" id="PS50240">
    <property type="entry name" value="TRYPSIN_DOM"/>
    <property type="match status" value="1"/>
</dbReference>
<gene>
    <name evidence="5" type="ORF">ONB1V03_LOCUS2965</name>
</gene>
<protein>
    <submittedName>
        <fullName evidence="5">Uncharacterized protein</fullName>
    </submittedName>
</protein>
<dbReference type="PRINTS" id="PR00722">
    <property type="entry name" value="CHYMOTRYPSIN"/>
</dbReference>
<evidence type="ECO:0000256" key="1">
    <source>
        <dbReference type="ARBA" id="ARBA00023157"/>
    </source>
</evidence>
<dbReference type="Proteomes" id="UP000728032">
    <property type="component" value="Unassembled WGS sequence"/>
</dbReference>
<dbReference type="PROSITE" id="PS51837">
    <property type="entry name" value="LITAF"/>
    <property type="match status" value="1"/>
</dbReference>
<reference evidence="5" key="1">
    <citation type="submission" date="2020-11" db="EMBL/GenBank/DDBJ databases">
        <authorList>
            <person name="Tran Van P."/>
        </authorList>
    </citation>
    <scope>NUCLEOTIDE SEQUENCE</scope>
</reference>
<dbReference type="Pfam" id="PF10601">
    <property type="entry name" value="zf-LITAF-like"/>
    <property type="match status" value="1"/>
</dbReference>
<sequence>MNGFDNDLNCGRNLLNAQKFIIGGNDVKDNEFPFMASIQRPKDDVNHKSPQFKHNCGATVLNKRWILTAAHCLYNRYTSYYLSLQFLPLLVNLPTNKLRVVLGTIDLEKTKFSCKVEKYVINGCYDSDYSVHDIALMRTTQDIIPVLENHSGVGTVCLPKQDSESTETEVYQLGWGINETYGSSVSEILQKGKTFLHSEQYCLYADQYVNIGLTGGWEPLGFKLCARNPHTSACNGDSGGPLFQIIDGRAVQIGITSHGTGNYITDTLGYRCFKNEAVLYTRVIKYIDWIDSAIKEYWNSTQTTIYTKCINCNQFVANSNRRENILVAIQDMSQSKTSAPPPNVPTAQSQAPAVQPNAPAKQTMTPTLTPLPVPSTVQHVVTSSPLPVIAHCPHCGCDCLTLTEPISGRLNRLSTIICGVLTCCCCCCCLAAVPHLIIETYDVGHKCRNCGNLLGIFIK</sequence>
<keyword evidence="2" id="KW-0720">Serine protease</keyword>
<dbReference type="InterPro" id="IPR001254">
    <property type="entry name" value="Trypsin_dom"/>
</dbReference>
<dbReference type="InterPro" id="IPR001314">
    <property type="entry name" value="Peptidase_S1A"/>
</dbReference>
<dbReference type="InterPro" id="IPR051333">
    <property type="entry name" value="CLIP_Serine_Protease"/>
</dbReference>
<dbReference type="Gene3D" id="2.40.10.10">
    <property type="entry name" value="Trypsin-like serine proteases"/>
    <property type="match status" value="1"/>
</dbReference>
<name>A0A7R9LGA8_9ACAR</name>
<dbReference type="InterPro" id="IPR033116">
    <property type="entry name" value="TRYPSIN_SER"/>
</dbReference>
<dbReference type="CDD" id="cd00190">
    <property type="entry name" value="Tryp_SPc"/>
    <property type="match status" value="1"/>
</dbReference>
<dbReference type="EMBL" id="CAJPVJ010000787">
    <property type="protein sequence ID" value="CAG2163389.1"/>
    <property type="molecule type" value="Genomic_DNA"/>
</dbReference>
<evidence type="ECO:0000313" key="5">
    <source>
        <dbReference type="EMBL" id="CAD7641183.1"/>
    </source>
</evidence>
<evidence type="ECO:0000313" key="6">
    <source>
        <dbReference type="Proteomes" id="UP000728032"/>
    </source>
</evidence>
<feature type="domain" description="LITAF" evidence="4">
    <location>
        <begin position="371"/>
        <end position="459"/>
    </location>
</feature>
<keyword evidence="1" id="KW-1015">Disulfide bond</keyword>